<accession>A0A9P6SR59</accession>
<name>A0A9P6SR59_9FUNG</name>
<proteinExistence type="predicted"/>
<dbReference type="EMBL" id="JAAAHW010002633">
    <property type="protein sequence ID" value="KAF9991624.1"/>
    <property type="molecule type" value="Genomic_DNA"/>
</dbReference>
<feature type="domain" description="Cas12f1-like TNB" evidence="2">
    <location>
        <begin position="1"/>
        <end position="44"/>
    </location>
</feature>
<dbReference type="AlphaFoldDB" id="A0A9P6SR59"/>
<organism evidence="3 4">
    <name type="scientific">Modicella reniformis</name>
    <dbReference type="NCBI Taxonomy" id="1440133"/>
    <lineage>
        <taxon>Eukaryota</taxon>
        <taxon>Fungi</taxon>
        <taxon>Fungi incertae sedis</taxon>
        <taxon>Mucoromycota</taxon>
        <taxon>Mortierellomycotina</taxon>
        <taxon>Mortierellomycetes</taxon>
        <taxon>Mortierellales</taxon>
        <taxon>Mortierellaceae</taxon>
        <taxon>Modicella</taxon>
    </lineage>
</organism>
<feature type="non-terminal residue" evidence="3">
    <location>
        <position position="1"/>
    </location>
</feature>
<evidence type="ECO:0000256" key="1">
    <source>
        <dbReference type="ARBA" id="ARBA00023125"/>
    </source>
</evidence>
<protein>
    <recommendedName>
        <fullName evidence="2">Cas12f1-like TNB domain-containing protein</fullName>
    </recommendedName>
</protein>
<dbReference type="GO" id="GO:0003677">
    <property type="term" value="F:DNA binding"/>
    <property type="evidence" value="ECO:0007669"/>
    <property type="project" value="UniProtKB-KW"/>
</dbReference>
<dbReference type="Proteomes" id="UP000749646">
    <property type="component" value="Unassembled WGS sequence"/>
</dbReference>
<keyword evidence="4" id="KW-1185">Reference proteome</keyword>
<keyword evidence="1" id="KW-0238">DNA-binding</keyword>
<gene>
    <name evidence="3" type="ORF">BGZ65_000339</name>
</gene>
<evidence type="ECO:0000313" key="3">
    <source>
        <dbReference type="EMBL" id="KAF9991624.1"/>
    </source>
</evidence>
<dbReference type="Pfam" id="PF07282">
    <property type="entry name" value="Cas12f1-like_TNB"/>
    <property type="match status" value="1"/>
</dbReference>
<comment type="caution">
    <text evidence="3">The sequence shown here is derived from an EMBL/GenBank/DDBJ whole genome shotgun (WGS) entry which is preliminary data.</text>
</comment>
<sequence>INEYYTSKKCPVCEDFVGQVEIRRLYCTKCKTYMHRDVMAAHNMCNVTRSHLMNQTRPLYLQPVDKTKRYYP</sequence>
<dbReference type="SUPFAM" id="SSF57889">
    <property type="entry name" value="Cysteine-rich domain"/>
    <property type="match status" value="1"/>
</dbReference>
<dbReference type="OrthoDB" id="2431340at2759"/>
<dbReference type="InterPro" id="IPR010095">
    <property type="entry name" value="Cas12f1-like_TNB"/>
</dbReference>
<reference evidence="3" key="1">
    <citation type="journal article" date="2020" name="Fungal Divers.">
        <title>Resolving the Mortierellaceae phylogeny through synthesis of multi-gene phylogenetics and phylogenomics.</title>
        <authorList>
            <person name="Vandepol N."/>
            <person name="Liber J."/>
            <person name="Desiro A."/>
            <person name="Na H."/>
            <person name="Kennedy M."/>
            <person name="Barry K."/>
            <person name="Grigoriev I.V."/>
            <person name="Miller A.N."/>
            <person name="O'Donnell K."/>
            <person name="Stajich J.E."/>
            <person name="Bonito G."/>
        </authorList>
    </citation>
    <scope>NUCLEOTIDE SEQUENCE</scope>
    <source>
        <strain evidence="3">MES-2147</strain>
    </source>
</reference>
<evidence type="ECO:0000259" key="2">
    <source>
        <dbReference type="Pfam" id="PF07282"/>
    </source>
</evidence>
<evidence type="ECO:0000313" key="4">
    <source>
        <dbReference type="Proteomes" id="UP000749646"/>
    </source>
</evidence>
<dbReference type="InterPro" id="IPR046349">
    <property type="entry name" value="C1-like_sf"/>
</dbReference>